<dbReference type="NCBIfam" id="TIGR01354">
    <property type="entry name" value="cyt_deam_tetra"/>
    <property type="match status" value="1"/>
</dbReference>
<dbReference type="Pfam" id="PF01996">
    <property type="entry name" value="F420_ligase"/>
    <property type="match status" value="1"/>
</dbReference>
<sequence length="261" mass="27526">MRRRMEEATGKRIGVVIGDSRTHPLRLGCVGVALACDGILPVEDARGQKDLYGRPLLVTRKAVADNLVSAAELVMGEGDEGVPAVIIRGAPVKFTGDGEETTIPSIPPEECMYIGSLRCGPHPYQGGYDRLIESAREAMERAYAPYSGFRVGAALLAKGGRVYSAANVENASSGAAICAERAAMAKAASEGEREFEALAVVAETVEPVAPCGICRQSLIEFGDEIKVIMANTRGDAEIATVAELLPRGFTVKAFGTKDRGA</sequence>
<evidence type="ECO:0000313" key="14">
    <source>
        <dbReference type="Proteomes" id="UP000005877"/>
    </source>
</evidence>
<dbReference type="GO" id="GO:0004126">
    <property type="term" value="F:cytidine deaminase activity"/>
    <property type="evidence" value="ECO:0007669"/>
    <property type="project" value="UniProtKB-EC"/>
</dbReference>
<keyword evidence="5 11" id="KW-0479">Metal-binding</keyword>
<comment type="catalytic activity">
    <reaction evidence="9">
        <text>cytidine + H2O + H(+) = uridine + NH4(+)</text>
        <dbReference type="Rhea" id="RHEA:16069"/>
        <dbReference type="ChEBI" id="CHEBI:15377"/>
        <dbReference type="ChEBI" id="CHEBI:15378"/>
        <dbReference type="ChEBI" id="CHEBI:16704"/>
        <dbReference type="ChEBI" id="CHEBI:17562"/>
        <dbReference type="ChEBI" id="CHEBI:28938"/>
        <dbReference type="EC" id="3.5.4.5"/>
    </reaction>
</comment>
<comment type="function">
    <text evidence="2">This enzyme scavenges exogenous and endogenous cytidine and 2'-deoxycytidine for UMP synthesis.</text>
</comment>
<dbReference type="InterPro" id="IPR016192">
    <property type="entry name" value="APOBEC/CMP_deaminase_Zn-bd"/>
</dbReference>
<feature type="binding site" evidence="11">
    <location>
        <position position="214"/>
    </location>
    <ligand>
        <name>Zn(2+)</name>
        <dbReference type="ChEBI" id="CHEBI:29105"/>
        <note>catalytic</note>
    </ligand>
</feature>
<dbReference type="InterPro" id="IPR002125">
    <property type="entry name" value="CMP_dCMP_dom"/>
</dbReference>
<evidence type="ECO:0000256" key="9">
    <source>
        <dbReference type="ARBA" id="ARBA00049558"/>
    </source>
</evidence>
<evidence type="ECO:0000256" key="5">
    <source>
        <dbReference type="ARBA" id="ARBA00022723"/>
    </source>
</evidence>
<dbReference type="Gene3D" id="3.40.140.10">
    <property type="entry name" value="Cytidine Deaminase, domain 2"/>
    <property type="match status" value="1"/>
</dbReference>
<keyword evidence="6" id="KW-0378">Hydrolase</keyword>
<dbReference type="CDD" id="cd01283">
    <property type="entry name" value="cytidine_deaminase"/>
    <property type="match status" value="1"/>
</dbReference>
<protein>
    <recommendedName>
        <fullName evidence="4">cytidine deaminase</fullName>
        <ecNumber evidence="4">3.5.4.5</ecNumber>
    </recommendedName>
    <alternativeName>
        <fullName evidence="8">Cytidine aminohydrolase</fullName>
    </alternativeName>
</protein>
<feature type="active site" description="Proton donor" evidence="10">
    <location>
        <position position="180"/>
    </location>
</feature>
<feature type="domain" description="CMP/dCMP-type deaminase" evidence="12">
    <location>
        <begin position="126"/>
        <end position="252"/>
    </location>
</feature>
<feature type="binding site" evidence="11">
    <location>
        <position position="178"/>
    </location>
    <ligand>
        <name>Zn(2+)</name>
        <dbReference type="ChEBI" id="CHEBI:29105"/>
        <note>catalytic</note>
    </ligand>
</feature>
<dbReference type="PANTHER" id="PTHR11644:SF2">
    <property type="entry name" value="CYTIDINE DEAMINASE"/>
    <property type="match status" value="1"/>
</dbReference>
<comment type="similarity">
    <text evidence="3">Belongs to the cytidine and deoxycytidylate deaminase family.</text>
</comment>
<dbReference type="KEGG" id="mhi:Mhar_2006"/>
<evidence type="ECO:0000256" key="7">
    <source>
        <dbReference type="ARBA" id="ARBA00022833"/>
    </source>
</evidence>
<dbReference type="InterPro" id="IPR002847">
    <property type="entry name" value="F420-0_gamma-glut_ligase-dom"/>
</dbReference>
<dbReference type="GO" id="GO:0042802">
    <property type="term" value="F:identical protein binding"/>
    <property type="evidence" value="ECO:0007669"/>
    <property type="project" value="UniProtKB-ARBA"/>
</dbReference>
<dbReference type="GO" id="GO:0008270">
    <property type="term" value="F:zinc ion binding"/>
    <property type="evidence" value="ECO:0007669"/>
    <property type="project" value="InterPro"/>
</dbReference>
<dbReference type="NCBIfam" id="NF004064">
    <property type="entry name" value="PRK05578.1"/>
    <property type="match status" value="1"/>
</dbReference>
<dbReference type="HOGENOM" id="CLU_1064000_0_0_2"/>
<evidence type="ECO:0000313" key="13">
    <source>
        <dbReference type="EMBL" id="AET65362.1"/>
    </source>
</evidence>
<dbReference type="EC" id="3.5.4.5" evidence="4"/>
<dbReference type="InterPro" id="IPR050202">
    <property type="entry name" value="Cyt/Deoxycyt_deaminase"/>
</dbReference>
<dbReference type="PATRIC" id="fig|1110509.7.peg.2226"/>
<evidence type="ECO:0000256" key="3">
    <source>
        <dbReference type="ARBA" id="ARBA00006576"/>
    </source>
</evidence>
<dbReference type="InterPro" id="IPR006262">
    <property type="entry name" value="Cyt_deam_tetra"/>
</dbReference>
<dbReference type="SUPFAM" id="SSF53927">
    <property type="entry name" value="Cytidine deaminase-like"/>
    <property type="match status" value="1"/>
</dbReference>
<evidence type="ECO:0000256" key="4">
    <source>
        <dbReference type="ARBA" id="ARBA00012783"/>
    </source>
</evidence>
<dbReference type="STRING" id="1110509.Mhar_2006"/>
<dbReference type="InterPro" id="IPR016193">
    <property type="entry name" value="Cytidine_deaminase-like"/>
</dbReference>
<dbReference type="GO" id="GO:0005829">
    <property type="term" value="C:cytosol"/>
    <property type="evidence" value="ECO:0007669"/>
    <property type="project" value="TreeGrafter"/>
</dbReference>
<organism evidence="13 14">
    <name type="scientific">Methanothrix harundinacea (strain 6Ac)</name>
    <name type="common">Methanosaeta harundinacea</name>
    <dbReference type="NCBI Taxonomy" id="1110509"/>
    <lineage>
        <taxon>Archaea</taxon>
        <taxon>Methanobacteriati</taxon>
        <taxon>Methanobacteriota</taxon>
        <taxon>Stenosarchaea group</taxon>
        <taxon>Methanomicrobia</taxon>
        <taxon>Methanotrichales</taxon>
        <taxon>Methanotrichaceae</taxon>
        <taxon>Methanothrix</taxon>
    </lineage>
</organism>
<dbReference type="EMBL" id="CP003117">
    <property type="protein sequence ID" value="AET65362.1"/>
    <property type="molecule type" value="Genomic_DNA"/>
</dbReference>
<dbReference type="PROSITE" id="PS51747">
    <property type="entry name" value="CYT_DCMP_DEAMINASES_2"/>
    <property type="match status" value="1"/>
</dbReference>
<evidence type="ECO:0000256" key="10">
    <source>
        <dbReference type="PIRSR" id="PIRSR606262-1"/>
    </source>
</evidence>
<dbReference type="GO" id="GO:0072527">
    <property type="term" value="P:pyrimidine-containing compound metabolic process"/>
    <property type="evidence" value="ECO:0007669"/>
    <property type="project" value="UniProtKB-ARBA"/>
</dbReference>
<dbReference type="PANTHER" id="PTHR11644">
    <property type="entry name" value="CYTIDINE DEAMINASE"/>
    <property type="match status" value="1"/>
</dbReference>
<reference evidence="13 14" key="1">
    <citation type="journal article" date="2012" name="PLoS ONE">
        <title>The genome characteristics and predicted function of methyl-group oxidation pathway in the obligate aceticlastic methanogens, Methanosaeta spp.</title>
        <authorList>
            <person name="Zhu J."/>
            <person name="Zheng H."/>
            <person name="Ai G."/>
            <person name="Zhang G."/>
            <person name="Liu D."/>
            <person name="Liu X."/>
            <person name="Dong X."/>
        </authorList>
    </citation>
    <scope>NUCLEOTIDE SEQUENCE [LARGE SCALE GENOMIC DNA]</scope>
    <source>
        <strain evidence="13 14">6Ac</strain>
    </source>
</reference>
<dbReference type="PROSITE" id="PS00903">
    <property type="entry name" value="CYT_DCMP_DEAMINASES_1"/>
    <property type="match status" value="1"/>
</dbReference>
<evidence type="ECO:0000256" key="2">
    <source>
        <dbReference type="ARBA" id="ARBA00003949"/>
    </source>
</evidence>
<keyword evidence="14" id="KW-1185">Reference proteome</keyword>
<comment type="cofactor">
    <cofactor evidence="1 11">
        <name>Zn(2+)</name>
        <dbReference type="ChEBI" id="CHEBI:29105"/>
    </cofactor>
</comment>
<evidence type="ECO:0000256" key="6">
    <source>
        <dbReference type="ARBA" id="ARBA00022801"/>
    </source>
</evidence>
<dbReference type="Gene3D" id="3.30.1330.100">
    <property type="entry name" value="CofE-like"/>
    <property type="match status" value="1"/>
</dbReference>
<evidence type="ECO:0000256" key="1">
    <source>
        <dbReference type="ARBA" id="ARBA00001947"/>
    </source>
</evidence>
<keyword evidence="7 11" id="KW-0862">Zinc</keyword>
<feature type="binding site" evidence="11">
    <location>
        <position position="211"/>
    </location>
    <ligand>
        <name>Zn(2+)</name>
        <dbReference type="ChEBI" id="CHEBI:29105"/>
        <note>catalytic</note>
    </ligand>
</feature>
<evidence type="ECO:0000256" key="8">
    <source>
        <dbReference type="ARBA" id="ARBA00032005"/>
    </source>
</evidence>
<dbReference type="AlphaFoldDB" id="G7WR59"/>
<proteinExistence type="inferred from homology"/>
<gene>
    <name evidence="13" type="ordered locus">Mhar_2006</name>
</gene>
<dbReference type="Pfam" id="PF00383">
    <property type="entry name" value="dCMP_cyt_deam_1"/>
    <property type="match status" value="1"/>
</dbReference>
<accession>G7WR59</accession>
<evidence type="ECO:0000259" key="12">
    <source>
        <dbReference type="PROSITE" id="PS51747"/>
    </source>
</evidence>
<name>G7WR59_METH6</name>
<dbReference type="FunFam" id="3.40.140.10:FF:000008">
    <property type="entry name" value="Cytidine deaminase"/>
    <property type="match status" value="1"/>
</dbReference>
<dbReference type="GO" id="GO:0055086">
    <property type="term" value="P:nucleobase-containing small molecule metabolic process"/>
    <property type="evidence" value="ECO:0007669"/>
    <property type="project" value="UniProtKB-ARBA"/>
</dbReference>
<dbReference type="SUPFAM" id="SSF144010">
    <property type="entry name" value="CofE-like"/>
    <property type="match status" value="1"/>
</dbReference>
<evidence type="ECO:0000256" key="11">
    <source>
        <dbReference type="PIRSR" id="PIRSR606262-3"/>
    </source>
</evidence>
<dbReference type="Proteomes" id="UP000005877">
    <property type="component" value="Chromosome"/>
</dbReference>